<dbReference type="Proteomes" id="UP000288216">
    <property type="component" value="Unassembled WGS sequence"/>
</dbReference>
<sequence>MLPIPDVPLIVIESALIFNNVKIRGFWVTQWKLDHGHGVQYKENILAIVCRHINMGMMSMPSTEVDNQFSLICSASQDHSLEK</sequence>
<proteinExistence type="predicted"/>
<evidence type="ECO:0000313" key="1">
    <source>
        <dbReference type="EMBL" id="GCB77738.1"/>
    </source>
</evidence>
<accession>A0A401PXA6</accession>
<dbReference type="STRING" id="75743.A0A401PXA6"/>
<gene>
    <name evidence="1" type="ORF">scyTo_0021129</name>
</gene>
<keyword evidence="2" id="KW-1185">Reference proteome</keyword>
<comment type="caution">
    <text evidence="1">The sequence shown here is derived from an EMBL/GenBank/DDBJ whole genome shotgun (WGS) entry which is preliminary data.</text>
</comment>
<dbReference type="AlphaFoldDB" id="A0A401PXA6"/>
<dbReference type="OrthoDB" id="7482721at2759"/>
<name>A0A401PXA6_SCYTO</name>
<protein>
    <submittedName>
        <fullName evidence="1">Uncharacterized protein</fullName>
    </submittedName>
</protein>
<dbReference type="EMBL" id="BFAA01018188">
    <property type="protein sequence ID" value="GCB77738.1"/>
    <property type="molecule type" value="Genomic_DNA"/>
</dbReference>
<evidence type="ECO:0000313" key="2">
    <source>
        <dbReference type="Proteomes" id="UP000288216"/>
    </source>
</evidence>
<reference evidence="1 2" key="1">
    <citation type="journal article" date="2018" name="Nat. Ecol. Evol.">
        <title>Shark genomes provide insights into elasmobranch evolution and the origin of vertebrates.</title>
        <authorList>
            <person name="Hara Y"/>
            <person name="Yamaguchi K"/>
            <person name="Onimaru K"/>
            <person name="Kadota M"/>
            <person name="Koyanagi M"/>
            <person name="Keeley SD"/>
            <person name="Tatsumi K"/>
            <person name="Tanaka K"/>
            <person name="Motone F"/>
            <person name="Kageyama Y"/>
            <person name="Nozu R"/>
            <person name="Adachi N"/>
            <person name="Nishimura O"/>
            <person name="Nakagawa R"/>
            <person name="Tanegashima C"/>
            <person name="Kiyatake I"/>
            <person name="Matsumoto R"/>
            <person name="Murakumo K"/>
            <person name="Nishida K"/>
            <person name="Terakita A"/>
            <person name="Kuratani S"/>
            <person name="Sato K"/>
            <person name="Hyodo S Kuraku.S."/>
        </authorList>
    </citation>
    <scope>NUCLEOTIDE SEQUENCE [LARGE SCALE GENOMIC DNA]</scope>
</reference>
<organism evidence="1 2">
    <name type="scientific">Scyliorhinus torazame</name>
    <name type="common">Cloudy catshark</name>
    <name type="synonym">Catulus torazame</name>
    <dbReference type="NCBI Taxonomy" id="75743"/>
    <lineage>
        <taxon>Eukaryota</taxon>
        <taxon>Metazoa</taxon>
        <taxon>Chordata</taxon>
        <taxon>Craniata</taxon>
        <taxon>Vertebrata</taxon>
        <taxon>Chondrichthyes</taxon>
        <taxon>Elasmobranchii</taxon>
        <taxon>Galeomorphii</taxon>
        <taxon>Galeoidea</taxon>
        <taxon>Carcharhiniformes</taxon>
        <taxon>Scyliorhinidae</taxon>
        <taxon>Scyliorhinus</taxon>
    </lineage>
</organism>